<dbReference type="EMBL" id="VOSM01000005">
    <property type="protein sequence ID" value="TXD36704.1"/>
    <property type="molecule type" value="Genomic_DNA"/>
</dbReference>
<name>A0A5C6XF12_9DELT</name>
<proteinExistence type="predicted"/>
<feature type="region of interest" description="Disordered" evidence="1">
    <location>
        <begin position="26"/>
        <end position="107"/>
    </location>
</feature>
<sequence length="426" mass="44623">MMSRMKWLCGMLALSTVGLMMPACGPSQTIDLRDDAGDERDADDEDRDTGNDPDTGFDADVDDDPDATEDPDADVDPDGGNDPDADEDPDADVDDEPDADDPGPLTDGEAAARAMIAGFCDAVWSCPDGSQQVAFLSLTLGRYPDAQACTDAWRAGAGSMDLSELIRSVDEGRIVVDRDLLDACTDAIAEAACNAEGDQTGMQIPEACRTAMAGQASAGDACINLQDCASGLRCDYSYEQDAPCYGTCVDPAVADACGNDGICDEATSYCDRSGTEPECVDYEVGDECTEGGGECAEDFVCVRGYCQFDYAPEPINLAGEGETCSQFDQTFCLPGLTCQTSAANGSVTTCERPLSAGETCVQTGDCEAGLRCGEEESGGASICGGLLPLGEPCQESGECESSYCFYDYEVTGDHGTCAMREVCELP</sequence>
<feature type="compositionally biased region" description="Acidic residues" evidence="1">
    <location>
        <begin position="55"/>
        <end position="101"/>
    </location>
</feature>
<feature type="signal peptide" evidence="2">
    <location>
        <begin position="1"/>
        <end position="22"/>
    </location>
</feature>
<organism evidence="3 4">
    <name type="scientific">Lujinxingia vulgaris</name>
    <dbReference type="NCBI Taxonomy" id="2600176"/>
    <lineage>
        <taxon>Bacteria</taxon>
        <taxon>Deltaproteobacteria</taxon>
        <taxon>Bradymonadales</taxon>
        <taxon>Lujinxingiaceae</taxon>
        <taxon>Lujinxingia</taxon>
    </lineage>
</organism>
<accession>A0A5C6XF12</accession>
<dbReference type="Proteomes" id="UP000321412">
    <property type="component" value="Unassembled WGS sequence"/>
</dbReference>
<evidence type="ECO:0000256" key="1">
    <source>
        <dbReference type="SAM" id="MobiDB-lite"/>
    </source>
</evidence>
<keyword evidence="4" id="KW-1185">Reference proteome</keyword>
<dbReference type="AlphaFoldDB" id="A0A5C6XF12"/>
<reference evidence="3 4" key="1">
    <citation type="submission" date="2019-08" db="EMBL/GenBank/DDBJ databases">
        <title>Bradymonadales sp. TMQ4.</title>
        <authorList>
            <person name="Liang Q."/>
        </authorList>
    </citation>
    <scope>NUCLEOTIDE SEQUENCE [LARGE SCALE GENOMIC DNA]</scope>
    <source>
        <strain evidence="3 4">TMQ4</strain>
    </source>
</reference>
<comment type="caution">
    <text evidence="3">The sequence shown here is derived from an EMBL/GenBank/DDBJ whole genome shotgun (WGS) entry which is preliminary data.</text>
</comment>
<gene>
    <name evidence="3" type="ORF">FRC98_12815</name>
</gene>
<feature type="chain" id="PRO_5022746721" evidence="2">
    <location>
        <begin position="23"/>
        <end position="426"/>
    </location>
</feature>
<evidence type="ECO:0000256" key="2">
    <source>
        <dbReference type="SAM" id="SignalP"/>
    </source>
</evidence>
<protein>
    <submittedName>
        <fullName evidence="3">Uncharacterized protein</fullName>
    </submittedName>
</protein>
<evidence type="ECO:0000313" key="4">
    <source>
        <dbReference type="Proteomes" id="UP000321412"/>
    </source>
</evidence>
<feature type="compositionally biased region" description="Acidic residues" evidence="1">
    <location>
        <begin position="36"/>
        <end position="47"/>
    </location>
</feature>
<keyword evidence="2" id="KW-0732">Signal</keyword>
<evidence type="ECO:0000313" key="3">
    <source>
        <dbReference type="EMBL" id="TXD36704.1"/>
    </source>
</evidence>